<dbReference type="Proteomes" id="UP001162164">
    <property type="component" value="Unassembled WGS sequence"/>
</dbReference>
<name>A0ABQ9K482_9CUCU</name>
<evidence type="ECO:0000313" key="3">
    <source>
        <dbReference type="Proteomes" id="UP001162164"/>
    </source>
</evidence>
<gene>
    <name evidence="2" type="ORF">NQ317_007829</name>
</gene>
<reference evidence="2" key="1">
    <citation type="journal article" date="2023" name="Insect Mol. Biol.">
        <title>Genome sequencing provides insights into the evolution of gene families encoding plant cell wall-degrading enzymes in longhorned beetles.</title>
        <authorList>
            <person name="Shin N.R."/>
            <person name="Okamura Y."/>
            <person name="Kirsch R."/>
            <person name="Pauchet Y."/>
        </authorList>
    </citation>
    <scope>NUCLEOTIDE SEQUENCE</scope>
    <source>
        <strain evidence="2">MMC_N1</strain>
    </source>
</reference>
<sequence>MIQYTKQNDTDRESYPATLEMNHLTKTANVSRTKNHRESIHRPIPIQQNQPSLPSNPESSSNADRMVSPKRKVEHFQHLYVANNVKTSTFNEQLEKAICRRPRTI</sequence>
<feature type="compositionally biased region" description="Low complexity" evidence="1">
    <location>
        <begin position="43"/>
        <end position="62"/>
    </location>
</feature>
<proteinExistence type="predicted"/>
<protein>
    <submittedName>
        <fullName evidence="2">Uncharacterized protein</fullName>
    </submittedName>
</protein>
<evidence type="ECO:0000256" key="1">
    <source>
        <dbReference type="SAM" id="MobiDB-lite"/>
    </source>
</evidence>
<evidence type="ECO:0000313" key="2">
    <source>
        <dbReference type="EMBL" id="KAJ8984959.1"/>
    </source>
</evidence>
<keyword evidence="3" id="KW-1185">Reference proteome</keyword>
<comment type="caution">
    <text evidence="2">The sequence shown here is derived from an EMBL/GenBank/DDBJ whole genome shotgun (WGS) entry which is preliminary data.</text>
</comment>
<feature type="region of interest" description="Disordered" evidence="1">
    <location>
        <begin position="26"/>
        <end position="69"/>
    </location>
</feature>
<dbReference type="EMBL" id="JAPWTJ010000022">
    <property type="protein sequence ID" value="KAJ8984959.1"/>
    <property type="molecule type" value="Genomic_DNA"/>
</dbReference>
<organism evidence="2 3">
    <name type="scientific">Molorchus minor</name>
    <dbReference type="NCBI Taxonomy" id="1323400"/>
    <lineage>
        <taxon>Eukaryota</taxon>
        <taxon>Metazoa</taxon>
        <taxon>Ecdysozoa</taxon>
        <taxon>Arthropoda</taxon>
        <taxon>Hexapoda</taxon>
        <taxon>Insecta</taxon>
        <taxon>Pterygota</taxon>
        <taxon>Neoptera</taxon>
        <taxon>Endopterygota</taxon>
        <taxon>Coleoptera</taxon>
        <taxon>Polyphaga</taxon>
        <taxon>Cucujiformia</taxon>
        <taxon>Chrysomeloidea</taxon>
        <taxon>Cerambycidae</taxon>
        <taxon>Lamiinae</taxon>
        <taxon>Monochamini</taxon>
        <taxon>Molorchus</taxon>
    </lineage>
</organism>
<accession>A0ABQ9K482</accession>